<reference evidence="2 3" key="1">
    <citation type="submission" date="2024-01" db="EMBL/GenBank/DDBJ databases">
        <title>A telomere-to-telomere, gap-free genome of sweet tea (Lithocarpus litseifolius).</title>
        <authorList>
            <person name="Zhou J."/>
        </authorList>
    </citation>
    <scope>NUCLEOTIDE SEQUENCE [LARGE SCALE GENOMIC DNA]</scope>
    <source>
        <strain evidence="2">Zhou-2022a</strain>
        <tissue evidence="2">Leaf</tissue>
    </source>
</reference>
<evidence type="ECO:0000313" key="2">
    <source>
        <dbReference type="EMBL" id="KAL0007686.1"/>
    </source>
</evidence>
<dbReference type="GO" id="GO:0008234">
    <property type="term" value="F:cysteine-type peptidase activity"/>
    <property type="evidence" value="ECO:0007669"/>
    <property type="project" value="InterPro"/>
</dbReference>
<proteinExistence type="predicted"/>
<dbReference type="InterPro" id="IPR000668">
    <property type="entry name" value="Peptidase_C1A_C"/>
</dbReference>
<organism evidence="2 3">
    <name type="scientific">Lithocarpus litseifolius</name>
    <dbReference type="NCBI Taxonomy" id="425828"/>
    <lineage>
        <taxon>Eukaryota</taxon>
        <taxon>Viridiplantae</taxon>
        <taxon>Streptophyta</taxon>
        <taxon>Embryophyta</taxon>
        <taxon>Tracheophyta</taxon>
        <taxon>Spermatophyta</taxon>
        <taxon>Magnoliopsida</taxon>
        <taxon>eudicotyledons</taxon>
        <taxon>Gunneridae</taxon>
        <taxon>Pentapetalae</taxon>
        <taxon>rosids</taxon>
        <taxon>fabids</taxon>
        <taxon>Fagales</taxon>
        <taxon>Fagaceae</taxon>
        <taxon>Lithocarpus</taxon>
    </lineage>
</organism>
<gene>
    <name evidence="2" type="ORF">SO802_009188</name>
</gene>
<evidence type="ECO:0000259" key="1">
    <source>
        <dbReference type="Pfam" id="PF00112"/>
    </source>
</evidence>
<protein>
    <recommendedName>
        <fullName evidence="1">Peptidase C1A papain C-terminal domain-containing protein</fullName>
    </recommendedName>
</protein>
<dbReference type="Pfam" id="PF00112">
    <property type="entry name" value="Peptidase_C1"/>
    <property type="match status" value="1"/>
</dbReference>
<comment type="caution">
    <text evidence="2">The sequence shown here is derived from an EMBL/GenBank/DDBJ whole genome shotgun (WGS) entry which is preliminary data.</text>
</comment>
<dbReference type="SUPFAM" id="SSF54001">
    <property type="entry name" value="Cysteine proteinases"/>
    <property type="match status" value="1"/>
</dbReference>
<dbReference type="EMBL" id="JAZDWU010000003">
    <property type="protein sequence ID" value="KAL0007686.1"/>
    <property type="molecule type" value="Genomic_DNA"/>
</dbReference>
<accession>A0AAW2DGA8</accession>
<dbReference type="GO" id="GO:0006508">
    <property type="term" value="P:proteolysis"/>
    <property type="evidence" value="ECO:0007669"/>
    <property type="project" value="InterPro"/>
</dbReference>
<dbReference type="PROSITE" id="PS00639">
    <property type="entry name" value="THIOL_PROTEASE_HIS"/>
    <property type="match status" value="1"/>
</dbReference>
<dbReference type="Gene3D" id="3.90.70.10">
    <property type="entry name" value="Cysteine proteinases"/>
    <property type="match status" value="1"/>
</dbReference>
<keyword evidence="3" id="KW-1185">Reference proteome</keyword>
<sequence length="63" mass="6916">MCVCVKGIFNGPCGTELDHGVTAVGYGSLKASDYIIVKNSRRPKWGQKAYKRMKRNTGKPEGL</sequence>
<dbReference type="InterPro" id="IPR025660">
    <property type="entry name" value="Pept_his_AS"/>
</dbReference>
<dbReference type="AlphaFoldDB" id="A0AAW2DGA8"/>
<dbReference type="InterPro" id="IPR038765">
    <property type="entry name" value="Papain-like_cys_pep_sf"/>
</dbReference>
<evidence type="ECO:0000313" key="3">
    <source>
        <dbReference type="Proteomes" id="UP001459277"/>
    </source>
</evidence>
<name>A0AAW2DGA8_9ROSI</name>
<feature type="domain" description="Peptidase C1A papain C-terminal" evidence="1">
    <location>
        <begin position="6"/>
        <end position="58"/>
    </location>
</feature>
<dbReference type="Proteomes" id="UP001459277">
    <property type="component" value="Unassembled WGS sequence"/>
</dbReference>